<evidence type="ECO:0000313" key="1">
    <source>
        <dbReference type="EMBL" id="KXT08135.1"/>
    </source>
</evidence>
<accession>A0A139I093</accession>
<sequence>MRQVGWAAKPYSEGTLRIICYNGFRQSSKTTDLDGPDGLQRHDTWQKFVRDPRDVAEAVAHITSAMKCAPYQQRSVLVPHGEYGSELPHCLADMEFKLYPKEPLEDITLQEVVPVVDTGELEPLAGIITVNVSGRDIHFCVAEMLQNANEHTVAATRLFIDFLYDPIIIQLWWNLRKDMPILHNTFPHPQQDSPREPY</sequence>
<dbReference type="OrthoDB" id="3641440at2759"/>
<dbReference type="Proteomes" id="UP000073492">
    <property type="component" value="Unassembled WGS sequence"/>
</dbReference>
<protein>
    <submittedName>
        <fullName evidence="1">Uncharacterized protein</fullName>
    </submittedName>
</protein>
<dbReference type="AlphaFoldDB" id="A0A139I093"/>
<evidence type="ECO:0000313" key="2">
    <source>
        <dbReference type="Proteomes" id="UP000073492"/>
    </source>
</evidence>
<dbReference type="EMBL" id="LFZO01000486">
    <property type="protein sequence ID" value="KXT08135.1"/>
    <property type="molecule type" value="Genomic_DNA"/>
</dbReference>
<gene>
    <name evidence="1" type="ORF">AC579_10553</name>
</gene>
<dbReference type="STRING" id="113226.A0A139I093"/>
<keyword evidence="2" id="KW-1185">Reference proteome</keyword>
<proteinExistence type="predicted"/>
<comment type="caution">
    <text evidence="1">The sequence shown here is derived from an EMBL/GenBank/DDBJ whole genome shotgun (WGS) entry which is preliminary data.</text>
</comment>
<name>A0A139I093_9PEZI</name>
<organism evidence="1 2">
    <name type="scientific">Pseudocercospora musae</name>
    <dbReference type="NCBI Taxonomy" id="113226"/>
    <lineage>
        <taxon>Eukaryota</taxon>
        <taxon>Fungi</taxon>
        <taxon>Dikarya</taxon>
        <taxon>Ascomycota</taxon>
        <taxon>Pezizomycotina</taxon>
        <taxon>Dothideomycetes</taxon>
        <taxon>Dothideomycetidae</taxon>
        <taxon>Mycosphaerellales</taxon>
        <taxon>Mycosphaerellaceae</taxon>
        <taxon>Pseudocercospora</taxon>
    </lineage>
</organism>
<reference evidence="1 2" key="1">
    <citation type="submission" date="2015-07" db="EMBL/GenBank/DDBJ databases">
        <title>Comparative genomics of the Sigatoka disease complex on banana suggests a link between parallel evolutionary changes in Pseudocercospora fijiensis and Pseudocercospora eumusae and increased virulence on the banana host.</title>
        <authorList>
            <person name="Chang T.-C."/>
            <person name="Salvucci A."/>
            <person name="Crous P.W."/>
            <person name="Stergiopoulos I."/>
        </authorList>
    </citation>
    <scope>NUCLEOTIDE SEQUENCE [LARGE SCALE GENOMIC DNA]</scope>
    <source>
        <strain evidence="1 2">CBS 116634</strain>
    </source>
</reference>